<dbReference type="Proteomes" id="UP000821866">
    <property type="component" value="Chromosome 1"/>
</dbReference>
<organism evidence="2 3">
    <name type="scientific">Rhipicephalus microplus</name>
    <name type="common">Cattle tick</name>
    <name type="synonym">Boophilus microplus</name>
    <dbReference type="NCBI Taxonomy" id="6941"/>
    <lineage>
        <taxon>Eukaryota</taxon>
        <taxon>Metazoa</taxon>
        <taxon>Ecdysozoa</taxon>
        <taxon>Arthropoda</taxon>
        <taxon>Chelicerata</taxon>
        <taxon>Arachnida</taxon>
        <taxon>Acari</taxon>
        <taxon>Parasitiformes</taxon>
        <taxon>Ixodida</taxon>
        <taxon>Ixodoidea</taxon>
        <taxon>Ixodidae</taxon>
        <taxon>Rhipicephalinae</taxon>
        <taxon>Rhipicephalus</taxon>
        <taxon>Boophilus</taxon>
    </lineage>
</organism>
<gene>
    <name evidence="2" type="ORF">HPB51_011177</name>
</gene>
<keyword evidence="1" id="KW-0732">Signal</keyword>
<reference evidence="2" key="2">
    <citation type="submission" date="2021-09" db="EMBL/GenBank/DDBJ databases">
        <authorList>
            <person name="Jia N."/>
            <person name="Wang J."/>
            <person name="Shi W."/>
            <person name="Du L."/>
            <person name="Sun Y."/>
            <person name="Zhan W."/>
            <person name="Jiang J."/>
            <person name="Wang Q."/>
            <person name="Zhang B."/>
            <person name="Ji P."/>
            <person name="Sakyi L.B."/>
            <person name="Cui X."/>
            <person name="Yuan T."/>
            <person name="Jiang B."/>
            <person name="Yang W."/>
            <person name="Lam T.T.-Y."/>
            <person name="Chang Q."/>
            <person name="Ding S."/>
            <person name="Wang X."/>
            <person name="Zhu J."/>
            <person name="Ruan X."/>
            <person name="Zhao L."/>
            <person name="Wei J."/>
            <person name="Que T."/>
            <person name="Du C."/>
            <person name="Cheng J."/>
            <person name="Dai P."/>
            <person name="Han X."/>
            <person name="Huang E."/>
            <person name="Gao Y."/>
            <person name="Liu J."/>
            <person name="Shao H."/>
            <person name="Ye R."/>
            <person name="Li L."/>
            <person name="Wei W."/>
            <person name="Wang X."/>
            <person name="Wang C."/>
            <person name="Huo Q."/>
            <person name="Li W."/>
            <person name="Guo W."/>
            <person name="Chen H."/>
            <person name="Chen S."/>
            <person name="Zhou L."/>
            <person name="Zhou L."/>
            <person name="Ni X."/>
            <person name="Tian J."/>
            <person name="Zhou Y."/>
            <person name="Sheng Y."/>
            <person name="Liu T."/>
            <person name="Pan Y."/>
            <person name="Xia L."/>
            <person name="Li J."/>
            <person name="Zhao F."/>
            <person name="Cao W."/>
        </authorList>
    </citation>
    <scope>NUCLEOTIDE SEQUENCE</scope>
    <source>
        <strain evidence="2">Rmic-2018</strain>
        <tissue evidence="2">Larvae</tissue>
    </source>
</reference>
<evidence type="ECO:0000313" key="3">
    <source>
        <dbReference type="Proteomes" id="UP000821866"/>
    </source>
</evidence>
<name>A0A9J6F1P8_RHIMP</name>
<dbReference type="EMBL" id="JABSTU010000001">
    <property type="protein sequence ID" value="KAH8040481.1"/>
    <property type="molecule type" value="Genomic_DNA"/>
</dbReference>
<reference evidence="2" key="1">
    <citation type="journal article" date="2020" name="Cell">
        <title>Large-Scale Comparative Analyses of Tick Genomes Elucidate Their Genetic Diversity and Vector Capacities.</title>
        <authorList>
            <consortium name="Tick Genome and Microbiome Consortium (TIGMIC)"/>
            <person name="Jia N."/>
            <person name="Wang J."/>
            <person name="Shi W."/>
            <person name="Du L."/>
            <person name="Sun Y."/>
            <person name="Zhan W."/>
            <person name="Jiang J.F."/>
            <person name="Wang Q."/>
            <person name="Zhang B."/>
            <person name="Ji P."/>
            <person name="Bell-Sakyi L."/>
            <person name="Cui X.M."/>
            <person name="Yuan T.T."/>
            <person name="Jiang B.G."/>
            <person name="Yang W.F."/>
            <person name="Lam T.T."/>
            <person name="Chang Q.C."/>
            <person name="Ding S.J."/>
            <person name="Wang X.J."/>
            <person name="Zhu J.G."/>
            <person name="Ruan X.D."/>
            <person name="Zhao L."/>
            <person name="Wei J.T."/>
            <person name="Ye R.Z."/>
            <person name="Que T.C."/>
            <person name="Du C.H."/>
            <person name="Zhou Y.H."/>
            <person name="Cheng J.X."/>
            <person name="Dai P.F."/>
            <person name="Guo W.B."/>
            <person name="Han X.H."/>
            <person name="Huang E.J."/>
            <person name="Li L.F."/>
            <person name="Wei W."/>
            <person name="Gao Y.C."/>
            <person name="Liu J.Z."/>
            <person name="Shao H.Z."/>
            <person name="Wang X."/>
            <person name="Wang C.C."/>
            <person name="Yang T.C."/>
            <person name="Huo Q.B."/>
            <person name="Li W."/>
            <person name="Chen H.Y."/>
            <person name="Chen S.E."/>
            <person name="Zhou L.G."/>
            <person name="Ni X.B."/>
            <person name="Tian J.H."/>
            <person name="Sheng Y."/>
            <person name="Liu T."/>
            <person name="Pan Y.S."/>
            <person name="Xia L.Y."/>
            <person name="Li J."/>
            <person name="Zhao F."/>
            <person name="Cao W.C."/>
        </authorList>
    </citation>
    <scope>NUCLEOTIDE SEQUENCE</scope>
    <source>
        <strain evidence="2">Rmic-2018</strain>
    </source>
</reference>
<keyword evidence="3" id="KW-1185">Reference proteome</keyword>
<evidence type="ECO:0000256" key="1">
    <source>
        <dbReference type="SAM" id="SignalP"/>
    </source>
</evidence>
<proteinExistence type="predicted"/>
<accession>A0A9J6F1P8</accession>
<comment type="caution">
    <text evidence="2">The sequence shown here is derived from an EMBL/GenBank/DDBJ whole genome shotgun (WGS) entry which is preliminary data.</text>
</comment>
<feature type="signal peptide" evidence="1">
    <location>
        <begin position="1"/>
        <end position="23"/>
    </location>
</feature>
<protein>
    <recommendedName>
        <fullName evidence="4">Tick transposon</fullName>
    </recommendedName>
</protein>
<evidence type="ECO:0008006" key="4">
    <source>
        <dbReference type="Google" id="ProtNLM"/>
    </source>
</evidence>
<feature type="chain" id="PRO_5039919805" description="Tick transposon" evidence="1">
    <location>
        <begin position="24"/>
        <end position="102"/>
    </location>
</feature>
<evidence type="ECO:0000313" key="2">
    <source>
        <dbReference type="EMBL" id="KAH8040481.1"/>
    </source>
</evidence>
<dbReference type="AlphaFoldDB" id="A0A9J6F1P8"/>
<sequence length="102" mass="11860">MIATRKPLTNETLLLRILPVILSGTATCWRRHQCFNSRFHFGQLFGAKYLSPEYVTCMEDELRRRTQAEDESLQEYTGSLLKLYDHADLLASDAKRVTRPVR</sequence>